<keyword evidence="3" id="KW-1185">Reference proteome</keyword>
<gene>
    <name evidence="2" type="ORF">L3X38_042754</name>
</gene>
<feature type="compositionally biased region" description="Acidic residues" evidence="1">
    <location>
        <begin position="65"/>
        <end position="78"/>
    </location>
</feature>
<reference evidence="2 3" key="1">
    <citation type="journal article" date="2022" name="G3 (Bethesda)">
        <title>Whole-genome sequence and methylome profiling of the almond [Prunus dulcis (Mill.) D.A. Webb] cultivar 'Nonpareil'.</title>
        <authorList>
            <person name="D'Amico-Willman K.M."/>
            <person name="Ouma W.Z."/>
            <person name="Meulia T."/>
            <person name="Sideli G.M."/>
            <person name="Gradziel T.M."/>
            <person name="Fresnedo-Ramirez J."/>
        </authorList>
    </citation>
    <scope>NUCLEOTIDE SEQUENCE [LARGE SCALE GENOMIC DNA]</scope>
    <source>
        <strain evidence="2">Clone GOH B32 T37-40</strain>
    </source>
</reference>
<feature type="region of interest" description="Disordered" evidence="1">
    <location>
        <begin position="1"/>
        <end position="82"/>
    </location>
</feature>
<organism evidence="2 3">
    <name type="scientific">Prunus dulcis</name>
    <name type="common">Almond</name>
    <name type="synonym">Amygdalus dulcis</name>
    <dbReference type="NCBI Taxonomy" id="3755"/>
    <lineage>
        <taxon>Eukaryota</taxon>
        <taxon>Viridiplantae</taxon>
        <taxon>Streptophyta</taxon>
        <taxon>Embryophyta</taxon>
        <taxon>Tracheophyta</taxon>
        <taxon>Spermatophyta</taxon>
        <taxon>Magnoliopsida</taxon>
        <taxon>eudicotyledons</taxon>
        <taxon>Gunneridae</taxon>
        <taxon>Pentapetalae</taxon>
        <taxon>rosids</taxon>
        <taxon>fabids</taxon>
        <taxon>Rosales</taxon>
        <taxon>Rosaceae</taxon>
        <taxon>Amygdaloideae</taxon>
        <taxon>Amygdaleae</taxon>
        <taxon>Prunus</taxon>
    </lineage>
</organism>
<feature type="compositionally biased region" description="Basic and acidic residues" evidence="1">
    <location>
        <begin position="7"/>
        <end position="64"/>
    </location>
</feature>
<accession>A0AAD4UVS2</accession>
<evidence type="ECO:0000256" key="1">
    <source>
        <dbReference type="SAM" id="MobiDB-lite"/>
    </source>
</evidence>
<proteinExistence type="predicted"/>
<dbReference type="EMBL" id="JAJFAZ020000008">
    <property type="protein sequence ID" value="KAI5313578.1"/>
    <property type="molecule type" value="Genomic_DNA"/>
</dbReference>
<dbReference type="Proteomes" id="UP001054821">
    <property type="component" value="Chromosome 8"/>
</dbReference>
<evidence type="ECO:0000313" key="3">
    <source>
        <dbReference type="Proteomes" id="UP001054821"/>
    </source>
</evidence>
<protein>
    <submittedName>
        <fullName evidence="2">Uncharacterized protein</fullName>
    </submittedName>
</protein>
<sequence length="218" mass="25307">MRRKKKEERIAKERYEKEAVQVETTEKIEQKIEKPAKNLEIERTDGKANQKDDNTIEEKKKESELEMQESPNDEDENTDEKTLEKSVIMQAKEVGTQQLRSSIKIIKDRKDRKPAKKPDYTYPEAHKKARKRVDTGNIFFCQLKECAATSLKTKLVQIPDAKKLRGLNEALAKMIAKILASIKLTPEYAQTLKYLIRHGTTNFKLTENRECPQQTNNS</sequence>
<name>A0AAD4UVS2_PRUDU</name>
<comment type="caution">
    <text evidence="2">The sequence shown here is derived from an EMBL/GenBank/DDBJ whole genome shotgun (WGS) entry which is preliminary data.</text>
</comment>
<dbReference type="AlphaFoldDB" id="A0AAD4UVS2"/>
<evidence type="ECO:0000313" key="2">
    <source>
        <dbReference type="EMBL" id="KAI5313578.1"/>
    </source>
</evidence>